<keyword evidence="2" id="KW-1185">Reference proteome</keyword>
<dbReference type="HOGENOM" id="CLU_2644675_0_0_1"/>
<accession>A0A067PW52</accession>
<dbReference type="InParanoid" id="A0A067PW52"/>
<evidence type="ECO:0000313" key="1">
    <source>
        <dbReference type="EMBL" id="KDQ58105.1"/>
    </source>
</evidence>
<organism evidence="1 2">
    <name type="scientific">Jaapia argillacea MUCL 33604</name>
    <dbReference type="NCBI Taxonomy" id="933084"/>
    <lineage>
        <taxon>Eukaryota</taxon>
        <taxon>Fungi</taxon>
        <taxon>Dikarya</taxon>
        <taxon>Basidiomycota</taxon>
        <taxon>Agaricomycotina</taxon>
        <taxon>Agaricomycetes</taxon>
        <taxon>Agaricomycetidae</taxon>
        <taxon>Jaapiales</taxon>
        <taxon>Jaapiaceae</taxon>
        <taxon>Jaapia</taxon>
    </lineage>
</organism>
<dbReference type="EMBL" id="KL197718">
    <property type="protein sequence ID" value="KDQ58105.1"/>
    <property type="molecule type" value="Genomic_DNA"/>
</dbReference>
<reference evidence="2" key="1">
    <citation type="journal article" date="2014" name="Proc. Natl. Acad. Sci. U.S.A.">
        <title>Extensive sampling of basidiomycete genomes demonstrates inadequacy of the white-rot/brown-rot paradigm for wood decay fungi.</title>
        <authorList>
            <person name="Riley R."/>
            <person name="Salamov A.A."/>
            <person name="Brown D.W."/>
            <person name="Nagy L.G."/>
            <person name="Floudas D."/>
            <person name="Held B.W."/>
            <person name="Levasseur A."/>
            <person name="Lombard V."/>
            <person name="Morin E."/>
            <person name="Otillar R."/>
            <person name="Lindquist E.A."/>
            <person name="Sun H."/>
            <person name="LaButti K.M."/>
            <person name="Schmutz J."/>
            <person name="Jabbour D."/>
            <person name="Luo H."/>
            <person name="Baker S.E."/>
            <person name="Pisabarro A.G."/>
            <person name="Walton J.D."/>
            <person name="Blanchette R.A."/>
            <person name="Henrissat B."/>
            <person name="Martin F."/>
            <person name="Cullen D."/>
            <person name="Hibbett D.S."/>
            <person name="Grigoriev I.V."/>
        </authorList>
    </citation>
    <scope>NUCLEOTIDE SEQUENCE [LARGE SCALE GENOMIC DNA]</scope>
    <source>
        <strain evidence="2">MUCL 33604</strain>
    </source>
</reference>
<protein>
    <submittedName>
        <fullName evidence="1">Uncharacterized protein</fullName>
    </submittedName>
</protein>
<gene>
    <name evidence="1" type="ORF">JAAARDRAFT_34901</name>
</gene>
<dbReference type="Proteomes" id="UP000027265">
    <property type="component" value="Unassembled WGS sequence"/>
</dbReference>
<proteinExistence type="predicted"/>
<name>A0A067PW52_9AGAM</name>
<sequence>MSIDHWDFIPLSRTFRRLLYQGTNLDGLKEIQHKLDQYGQRPELELMVLPKLGQNVSGYWMTLCTKKTQSVYRHETS</sequence>
<feature type="non-terminal residue" evidence="1">
    <location>
        <position position="77"/>
    </location>
</feature>
<evidence type="ECO:0000313" key="2">
    <source>
        <dbReference type="Proteomes" id="UP000027265"/>
    </source>
</evidence>
<dbReference type="AlphaFoldDB" id="A0A067PW52"/>